<accession>A0A1J1IS05</accession>
<sequence>MLRSFECHLSFSFSAKTTNEWAKNLFSRVKLHFEIPSENLNSLELPSYLTKSCKLSLGH</sequence>
<name>A0A1J1IS05_9DIPT</name>
<keyword evidence="2" id="KW-1185">Reference proteome</keyword>
<evidence type="ECO:0000313" key="1">
    <source>
        <dbReference type="EMBL" id="CRL03011.1"/>
    </source>
</evidence>
<gene>
    <name evidence="1" type="ORF">CLUMA_CG016742</name>
</gene>
<dbReference type="EMBL" id="CVRI01000059">
    <property type="protein sequence ID" value="CRL03011.1"/>
    <property type="molecule type" value="Genomic_DNA"/>
</dbReference>
<reference evidence="1 2" key="1">
    <citation type="submission" date="2015-04" db="EMBL/GenBank/DDBJ databases">
        <authorList>
            <person name="Syromyatnikov M.Y."/>
            <person name="Popov V.N."/>
        </authorList>
    </citation>
    <scope>NUCLEOTIDE SEQUENCE [LARGE SCALE GENOMIC DNA]</scope>
</reference>
<dbReference type="AlphaFoldDB" id="A0A1J1IS05"/>
<evidence type="ECO:0000313" key="2">
    <source>
        <dbReference type="Proteomes" id="UP000183832"/>
    </source>
</evidence>
<dbReference type="Proteomes" id="UP000183832">
    <property type="component" value="Unassembled WGS sequence"/>
</dbReference>
<protein>
    <submittedName>
        <fullName evidence="1">CLUMA_CG016742, isoform A</fullName>
    </submittedName>
</protein>
<proteinExistence type="predicted"/>
<organism evidence="1 2">
    <name type="scientific">Clunio marinus</name>
    <dbReference type="NCBI Taxonomy" id="568069"/>
    <lineage>
        <taxon>Eukaryota</taxon>
        <taxon>Metazoa</taxon>
        <taxon>Ecdysozoa</taxon>
        <taxon>Arthropoda</taxon>
        <taxon>Hexapoda</taxon>
        <taxon>Insecta</taxon>
        <taxon>Pterygota</taxon>
        <taxon>Neoptera</taxon>
        <taxon>Endopterygota</taxon>
        <taxon>Diptera</taxon>
        <taxon>Nematocera</taxon>
        <taxon>Chironomoidea</taxon>
        <taxon>Chironomidae</taxon>
        <taxon>Clunio</taxon>
    </lineage>
</organism>